<sequence length="413" mass="46220">MAQKTKIKTKLRQKRSPHTVVAAPKVSAILPAAEQPTAYLPQLRGKKVALLVNQTSRAQGSHLADFLKHSGIDLRVIFGPEHGFRGNAPDGAEIRSNVDAATGVPVVSLYGKKLKPAPEDLKDIDIMVYDIQDVGARFYTYISSLQYYLEAALENGIPLMILDRPNPNGFYVDGPVLDPKFKTFVGLQPIPIAYGMTPGEYAQMLLLEGWLSDAANRAFEVTKRARYAPGARYFRLEVIPCAGYTHKSRYVLPVRPSPNLPDMTAIYWYTSTCLFEGTAVTEGRGTARPFATIGAPLLPKHLFAFTPGPTEGAPKPRYNGQTCYGWDLSAERRELHPQNAGRLQLRYLLEAYRLYPQKDSFFKANFTRLAGNEILAQQIRDGKTEDDIRASWEPALSNFKAIRKKYLLYEDFE</sequence>
<dbReference type="EMBL" id="SKFH01000002">
    <property type="protein sequence ID" value="TCZ74605.1"/>
    <property type="molecule type" value="Genomic_DNA"/>
</dbReference>
<protein>
    <submittedName>
        <fullName evidence="3">DUF1343 domain-containing protein</fullName>
    </submittedName>
</protein>
<dbReference type="InterPro" id="IPR008302">
    <property type="entry name" value="NamZ"/>
</dbReference>
<feature type="domain" description="Peptidoglycan beta-N-acetylmuramidase NamZ C-terminal" evidence="2">
    <location>
        <begin position="268"/>
        <end position="409"/>
    </location>
</feature>
<accession>A0A4R4E9W7</accession>
<comment type="caution">
    <text evidence="3">The sequence shown here is derived from an EMBL/GenBank/DDBJ whole genome shotgun (WGS) entry which is preliminary data.</text>
</comment>
<dbReference type="InterPro" id="IPR048502">
    <property type="entry name" value="NamZ_N"/>
</dbReference>
<dbReference type="AlphaFoldDB" id="A0A4R4E9W7"/>
<evidence type="ECO:0000313" key="4">
    <source>
        <dbReference type="Proteomes" id="UP000295164"/>
    </source>
</evidence>
<evidence type="ECO:0000259" key="1">
    <source>
        <dbReference type="Pfam" id="PF07075"/>
    </source>
</evidence>
<reference evidence="3 4" key="1">
    <citation type="submission" date="2019-03" db="EMBL/GenBank/DDBJ databases">
        <authorList>
            <person name="Kim M.K.M."/>
        </authorList>
    </citation>
    <scope>NUCLEOTIDE SEQUENCE [LARGE SCALE GENOMIC DNA]</scope>
    <source>
        <strain evidence="3 4">17J68-15</strain>
    </source>
</reference>
<dbReference type="Gene3D" id="3.90.1150.140">
    <property type="match status" value="1"/>
</dbReference>
<dbReference type="PANTHER" id="PTHR42915:SF1">
    <property type="entry name" value="PEPTIDOGLYCAN BETA-N-ACETYLMURAMIDASE NAMZ"/>
    <property type="match status" value="1"/>
</dbReference>
<dbReference type="Gene3D" id="3.40.50.12170">
    <property type="entry name" value="Uncharacterised protein PF07075, DUF1343"/>
    <property type="match status" value="1"/>
</dbReference>
<dbReference type="GO" id="GO:0033922">
    <property type="term" value="F:peptidoglycan beta-N-acetylmuramidase activity"/>
    <property type="evidence" value="ECO:0007669"/>
    <property type="project" value="InterPro"/>
</dbReference>
<dbReference type="Pfam" id="PF07075">
    <property type="entry name" value="NamZ_N"/>
    <property type="match status" value="1"/>
</dbReference>
<name>A0A4R4E9W7_9BACT</name>
<dbReference type="InterPro" id="IPR048503">
    <property type="entry name" value="NamZ_C"/>
</dbReference>
<proteinExistence type="predicted"/>
<feature type="domain" description="Peptidoglycan beta-N-acetylmuramidase NamZ N-terminal" evidence="1">
    <location>
        <begin position="48"/>
        <end position="263"/>
    </location>
</feature>
<dbReference type="PANTHER" id="PTHR42915">
    <property type="entry name" value="HYPOTHETICAL 460 KDA PROTEIN IN FEUA-SIGW INTERGENIC REGION [PRECURSOR]"/>
    <property type="match status" value="1"/>
</dbReference>
<dbReference type="Proteomes" id="UP000295164">
    <property type="component" value="Unassembled WGS sequence"/>
</dbReference>
<dbReference type="OrthoDB" id="9801061at2"/>
<organism evidence="3 4">
    <name type="scientific">Flaviaesturariibacter aridisoli</name>
    <dbReference type="NCBI Taxonomy" id="2545761"/>
    <lineage>
        <taxon>Bacteria</taxon>
        <taxon>Pseudomonadati</taxon>
        <taxon>Bacteroidota</taxon>
        <taxon>Chitinophagia</taxon>
        <taxon>Chitinophagales</taxon>
        <taxon>Chitinophagaceae</taxon>
        <taxon>Flaviaestuariibacter</taxon>
    </lineage>
</organism>
<keyword evidence="4" id="KW-1185">Reference proteome</keyword>
<evidence type="ECO:0000259" key="2">
    <source>
        <dbReference type="Pfam" id="PF20732"/>
    </source>
</evidence>
<dbReference type="PIRSF" id="PIRSF016719">
    <property type="entry name" value="UCP016719"/>
    <property type="match status" value="1"/>
</dbReference>
<gene>
    <name evidence="3" type="ORF">E0486_02200</name>
</gene>
<dbReference type="Pfam" id="PF20732">
    <property type="entry name" value="NamZ_C"/>
    <property type="match status" value="1"/>
</dbReference>
<evidence type="ECO:0000313" key="3">
    <source>
        <dbReference type="EMBL" id="TCZ74605.1"/>
    </source>
</evidence>